<dbReference type="PANTHER" id="PTHR21600:SF44">
    <property type="entry name" value="RIBOSOMAL LARGE SUBUNIT PSEUDOURIDINE SYNTHASE D"/>
    <property type="match status" value="1"/>
</dbReference>
<accession>A0A501PJB7</accession>
<feature type="domain" description="Pseudouridine synthase RsuA/RluA-like" evidence="7">
    <location>
        <begin position="104"/>
        <end position="251"/>
    </location>
</feature>
<dbReference type="InterPro" id="IPR020103">
    <property type="entry name" value="PsdUridine_synth_cat_dom_sf"/>
</dbReference>
<dbReference type="InterPro" id="IPR006224">
    <property type="entry name" value="PsdUridine_synth_RluA-like_CS"/>
</dbReference>
<evidence type="ECO:0000259" key="7">
    <source>
        <dbReference type="Pfam" id="PF00849"/>
    </source>
</evidence>
<dbReference type="InterPro" id="IPR036986">
    <property type="entry name" value="S4_RNA-bd_sf"/>
</dbReference>
<dbReference type="EMBL" id="VFIY01000006">
    <property type="protein sequence ID" value="TPD60610.1"/>
    <property type="molecule type" value="Genomic_DNA"/>
</dbReference>
<dbReference type="NCBIfam" id="TIGR00005">
    <property type="entry name" value="rluA_subfam"/>
    <property type="match status" value="1"/>
</dbReference>
<keyword evidence="5" id="KW-0694">RNA-binding</keyword>
<keyword evidence="2 6" id="KW-0413">Isomerase</keyword>
<dbReference type="PROSITE" id="PS50889">
    <property type="entry name" value="S4"/>
    <property type="match status" value="1"/>
</dbReference>
<protein>
    <recommendedName>
        <fullName evidence="6">Pseudouridine synthase</fullName>
        <ecNumber evidence="6">5.4.99.-</ecNumber>
    </recommendedName>
</protein>
<dbReference type="EC" id="5.4.99.-" evidence="6"/>
<sequence>MAGVTHRKVKTQEQDWRLDKWFRENYPGLAYGRLSKLLRTGQIRLDGKRAKANSRLDAGMEIRIPPVDDDATTIKDKPKKERLTISDEDAQMMRNMVIYQDDSVIVLNKEPGLAVQGGSKITRHVDGLLDALRGDKKERPKLVHRLDKDTSGVLVIARTAAAAKSLTESFRDRSTNKIYWALVMGRPELMQGTVKAPLDKEPGTQGERMMVSDKGKKAITDFVVMDHALNEVSWIAFKPLTGRTHQIRVHATVLGTPIVGDGKYGGKEAFLDGAVSKKLHLHARHLDIRHPDGGTLSVTAELPRHMRESWDMFGFDTGDESDPFADEEWSPL</sequence>
<evidence type="ECO:0000256" key="5">
    <source>
        <dbReference type="PROSITE-ProRule" id="PRU00182"/>
    </source>
</evidence>
<dbReference type="AlphaFoldDB" id="A0A501PJB7"/>
<dbReference type="SUPFAM" id="SSF55120">
    <property type="entry name" value="Pseudouridine synthase"/>
    <property type="match status" value="1"/>
</dbReference>
<comment type="function">
    <text evidence="6">Responsible for synthesis of pseudouridine from uracil.</text>
</comment>
<dbReference type="Gene3D" id="3.30.2350.10">
    <property type="entry name" value="Pseudouridine synthase"/>
    <property type="match status" value="1"/>
</dbReference>
<reference evidence="9" key="1">
    <citation type="submission" date="2019-06" db="EMBL/GenBank/DDBJ databases">
        <title>The complete genome of Emcibacter congregatus ZYLT.</title>
        <authorList>
            <person name="Zhao Z."/>
        </authorList>
    </citation>
    <scope>NUCLEOTIDE SEQUENCE [LARGE SCALE GENOMIC DNA]</scope>
    <source>
        <strain evidence="9">MCCC 1A06723</strain>
    </source>
</reference>
<dbReference type="GO" id="GO:0000455">
    <property type="term" value="P:enzyme-directed rRNA pseudouridine synthesis"/>
    <property type="evidence" value="ECO:0007669"/>
    <property type="project" value="TreeGrafter"/>
</dbReference>
<dbReference type="CDD" id="cd02869">
    <property type="entry name" value="PseudoU_synth_RluA_like"/>
    <property type="match status" value="1"/>
</dbReference>
<keyword evidence="9" id="KW-1185">Reference proteome</keyword>
<dbReference type="OrthoDB" id="9807829at2"/>
<dbReference type="InterPro" id="IPR006225">
    <property type="entry name" value="PsdUridine_synth_RluC/D"/>
</dbReference>
<feature type="active site" evidence="4">
    <location>
        <position position="147"/>
    </location>
</feature>
<dbReference type="Pfam" id="PF00849">
    <property type="entry name" value="PseudoU_synth_2"/>
    <property type="match status" value="1"/>
</dbReference>
<dbReference type="RefSeq" id="WP_139940153.1">
    <property type="nucleotide sequence ID" value="NZ_JBHSYP010000008.1"/>
</dbReference>
<name>A0A501PJB7_9PROT</name>
<dbReference type="InterPro" id="IPR050188">
    <property type="entry name" value="RluA_PseudoU_synthase"/>
</dbReference>
<evidence type="ECO:0000256" key="2">
    <source>
        <dbReference type="ARBA" id="ARBA00023235"/>
    </source>
</evidence>
<dbReference type="PROSITE" id="PS01129">
    <property type="entry name" value="PSI_RLU"/>
    <property type="match status" value="1"/>
</dbReference>
<gene>
    <name evidence="8" type="ORF">FIV46_07715</name>
</gene>
<comment type="catalytic activity">
    <reaction evidence="6">
        <text>a uridine in RNA = a pseudouridine in RNA</text>
        <dbReference type="Rhea" id="RHEA:48348"/>
        <dbReference type="Rhea" id="RHEA-COMP:12068"/>
        <dbReference type="Rhea" id="RHEA-COMP:12069"/>
        <dbReference type="ChEBI" id="CHEBI:65314"/>
        <dbReference type="ChEBI" id="CHEBI:65315"/>
    </reaction>
</comment>
<evidence type="ECO:0000256" key="4">
    <source>
        <dbReference type="PIRSR" id="PIRSR606225-1"/>
    </source>
</evidence>
<comment type="caution">
    <text evidence="8">The sequence shown here is derived from an EMBL/GenBank/DDBJ whole genome shotgun (WGS) entry which is preliminary data.</text>
</comment>
<evidence type="ECO:0000313" key="8">
    <source>
        <dbReference type="EMBL" id="TPD60610.1"/>
    </source>
</evidence>
<dbReference type="GO" id="GO:0003723">
    <property type="term" value="F:RNA binding"/>
    <property type="evidence" value="ECO:0007669"/>
    <property type="project" value="UniProtKB-KW"/>
</dbReference>
<organism evidence="8 9">
    <name type="scientific">Emcibacter nanhaiensis</name>
    <dbReference type="NCBI Taxonomy" id="1505037"/>
    <lineage>
        <taxon>Bacteria</taxon>
        <taxon>Pseudomonadati</taxon>
        <taxon>Pseudomonadota</taxon>
        <taxon>Alphaproteobacteria</taxon>
        <taxon>Emcibacterales</taxon>
        <taxon>Emcibacteraceae</taxon>
        <taxon>Emcibacter</taxon>
    </lineage>
</organism>
<dbReference type="Proteomes" id="UP000319148">
    <property type="component" value="Unassembled WGS sequence"/>
</dbReference>
<evidence type="ECO:0000256" key="3">
    <source>
        <dbReference type="ARBA" id="ARBA00036882"/>
    </source>
</evidence>
<dbReference type="InterPro" id="IPR006145">
    <property type="entry name" value="PsdUridine_synth_RsuA/RluA"/>
</dbReference>
<comment type="similarity">
    <text evidence="1 6">Belongs to the pseudouridine synthase RluA family.</text>
</comment>
<dbReference type="Gene3D" id="3.10.290.10">
    <property type="entry name" value="RNA-binding S4 domain"/>
    <property type="match status" value="1"/>
</dbReference>
<comment type="catalytic activity">
    <reaction evidence="3">
        <text>uridine(1911/1915/1917) in 23S rRNA = pseudouridine(1911/1915/1917) in 23S rRNA</text>
        <dbReference type="Rhea" id="RHEA:42524"/>
        <dbReference type="Rhea" id="RHEA-COMP:10097"/>
        <dbReference type="Rhea" id="RHEA-COMP:10098"/>
        <dbReference type="ChEBI" id="CHEBI:65314"/>
        <dbReference type="ChEBI" id="CHEBI:65315"/>
        <dbReference type="EC" id="5.4.99.23"/>
    </reaction>
</comment>
<dbReference type="PANTHER" id="PTHR21600">
    <property type="entry name" value="MITOCHONDRIAL RNA PSEUDOURIDINE SYNTHASE"/>
    <property type="match status" value="1"/>
</dbReference>
<evidence type="ECO:0000256" key="6">
    <source>
        <dbReference type="RuleBase" id="RU362028"/>
    </source>
</evidence>
<proteinExistence type="inferred from homology"/>
<dbReference type="GO" id="GO:0160140">
    <property type="term" value="F:23S rRNA pseudouridine(1911/1915/1917) synthase activity"/>
    <property type="evidence" value="ECO:0007669"/>
    <property type="project" value="UniProtKB-EC"/>
</dbReference>
<evidence type="ECO:0000256" key="1">
    <source>
        <dbReference type="ARBA" id="ARBA00010876"/>
    </source>
</evidence>
<evidence type="ECO:0000313" key="9">
    <source>
        <dbReference type="Proteomes" id="UP000319148"/>
    </source>
</evidence>